<evidence type="ECO:0000256" key="12">
    <source>
        <dbReference type="ARBA" id="ARBA00044150"/>
    </source>
</evidence>
<dbReference type="EMBL" id="BJXU01000085">
    <property type="protein sequence ID" value="GEN24254.1"/>
    <property type="molecule type" value="Genomic_DNA"/>
</dbReference>
<dbReference type="GO" id="GO:0008115">
    <property type="term" value="F:sarcosine oxidase activity"/>
    <property type="evidence" value="ECO:0007669"/>
    <property type="project" value="InterPro"/>
</dbReference>
<dbReference type="GO" id="GO:0005737">
    <property type="term" value="C:cytoplasm"/>
    <property type="evidence" value="ECO:0007669"/>
    <property type="project" value="UniProtKB-SubCell"/>
</dbReference>
<comment type="catalytic activity">
    <reaction evidence="15">
        <text>sarcosine + O2 + H2O = formaldehyde + glycine + H2O2</text>
        <dbReference type="Rhea" id="RHEA:13313"/>
        <dbReference type="ChEBI" id="CHEBI:15377"/>
        <dbReference type="ChEBI" id="CHEBI:15379"/>
        <dbReference type="ChEBI" id="CHEBI:16240"/>
        <dbReference type="ChEBI" id="CHEBI:16842"/>
        <dbReference type="ChEBI" id="CHEBI:57305"/>
        <dbReference type="ChEBI" id="CHEBI:57433"/>
    </reaction>
</comment>
<dbReference type="Pfam" id="PF01266">
    <property type="entry name" value="DAO"/>
    <property type="match status" value="1"/>
</dbReference>
<dbReference type="PANTHER" id="PTHR13847:SF287">
    <property type="entry name" value="FAD-DEPENDENT OXIDOREDUCTASE DOMAIN-CONTAINING PROTEIN 1"/>
    <property type="match status" value="1"/>
</dbReference>
<evidence type="ECO:0000256" key="14">
    <source>
        <dbReference type="ARBA" id="ARBA00044295"/>
    </source>
</evidence>
<keyword evidence="21" id="KW-1185">Reference proteome</keyword>
<gene>
    <name evidence="18" type="primary">soxB_2</name>
    <name evidence="18" type="ORF">HCU01_22030</name>
    <name evidence="19" type="ORF">SAMN05660971_03046</name>
</gene>
<evidence type="ECO:0000256" key="9">
    <source>
        <dbReference type="ARBA" id="ARBA00023002"/>
    </source>
</evidence>
<dbReference type="PROSITE" id="PS50206">
    <property type="entry name" value="RHODANESE_3"/>
    <property type="match status" value="1"/>
</dbReference>
<reference evidence="18 21" key="2">
    <citation type="submission" date="2019-07" db="EMBL/GenBank/DDBJ databases">
        <title>Whole genome shotgun sequence of Halomonas cupida NBRC 102219.</title>
        <authorList>
            <person name="Hosoyama A."/>
            <person name="Uohara A."/>
            <person name="Ohji S."/>
            <person name="Ichikawa N."/>
        </authorList>
    </citation>
    <scope>NUCLEOTIDE SEQUENCE [LARGE SCALE GENOMIC DNA]</scope>
    <source>
        <strain evidence="18 21">NBRC 102219</strain>
    </source>
</reference>
<dbReference type="Proteomes" id="UP000321726">
    <property type="component" value="Unassembled WGS sequence"/>
</dbReference>
<evidence type="ECO:0000256" key="16">
    <source>
        <dbReference type="ARBA" id="ARBA00048917"/>
    </source>
</evidence>
<keyword evidence="9" id="KW-0560">Oxidoreductase</keyword>
<evidence type="ECO:0000256" key="7">
    <source>
        <dbReference type="ARBA" id="ARBA00022741"/>
    </source>
</evidence>
<dbReference type="InterPro" id="IPR006278">
    <property type="entry name" value="SoxB"/>
</dbReference>
<dbReference type="STRING" id="44933.SAMN05660971_03046"/>
<dbReference type="Gene3D" id="3.30.9.10">
    <property type="entry name" value="D-Amino Acid Oxidase, subunit A, domain 2"/>
    <property type="match status" value="1"/>
</dbReference>
<keyword evidence="4" id="KW-0963">Cytoplasm</keyword>
<evidence type="ECO:0000256" key="4">
    <source>
        <dbReference type="ARBA" id="ARBA00022490"/>
    </source>
</evidence>
<evidence type="ECO:0000256" key="5">
    <source>
        <dbReference type="ARBA" id="ARBA00022630"/>
    </source>
</evidence>
<dbReference type="SUPFAM" id="SSF51905">
    <property type="entry name" value="FAD/NAD(P)-binding domain"/>
    <property type="match status" value="1"/>
</dbReference>
<feature type="domain" description="Rhodanese" evidence="17">
    <location>
        <begin position="36"/>
        <end position="79"/>
    </location>
</feature>
<evidence type="ECO:0000256" key="15">
    <source>
        <dbReference type="ARBA" id="ARBA00047316"/>
    </source>
</evidence>
<keyword evidence="6" id="KW-0288">FMN</keyword>
<dbReference type="GO" id="GO:0000166">
    <property type="term" value="F:nucleotide binding"/>
    <property type="evidence" value="ECO:0007669"/>
    <property type="project" value="UniProtKB-KW"/>
</dbReference>
<dbReference type="RefSeq" id="WP_073436068.1">
    <property type="nucleotide sequence ID" value="NZ_BJXU01000085.1"/>
</dbReference>
<evidence type="ECO:0000256" key="10">
    <source>
        <dbReference type="ARBA" id="ARBA00043973"/>
    </source>
</evidence>
<keyword evidence="7" id="KW-0547">Nucleotide-binding</keyword>
<dbReference type="Gene3D" id="3.50.50.60">
    <property type="entry name" value="FAD/NAD(P)-binding domain"/>
    <property type="match status" value="1"/>
</dbReference>
<dbReference type="AlphaFoldDB" id="A0A1M7J198"/>
<evidence type="ECO:0000256" key="2">
    <source>
        <dbReference type="ARBA" id="ARBA00001974"/>
    </source>
</evidence>
<evidence type="ECO:0000256" key="11">
    <source>
        <dbReference type="ARBA" id="ARBA00044044"/>
    </source>
</evidence>
<protein>
    <recommendedName>
        <fullName evidence="12">Sarcosine oxidase subunit beta</fullName>
        <ecNumber evidence="11">1.5.3.24</ecNumber>
    </recommendedName>
    <alternativeName>
        <fullName evidence="13">Sarcosine oxidase (5,10-methylenetetrahydrofolate-forming) subunit beta</fullName>
    </alternativeName>
    <alternativeName>
        <fullName evidence="14">Tetrameric sarcosine oxidase subunit beta</fullName>
    </alternativeName>
</protein>
<reference evidence="19 20" key="1">
    <citation type="submission" date="2016-11" db="EMBL/GenBank/DDBJ databases">
        <authorList>
            <person name="Jaros S."/>
            <person name="Januszkiewicz K."/>
            <person name="Wedrychowicz H."/>
        </authorList>
    </citation>
    <scope>NUCLEOTIDE SEQUENCE [LARGE SCALE GENOMIC DNA]</scope>
    <source>
        <strain evidence="19 20">DSM 4740</strain>
    </source>
</reference>
<evidence type="ECO:0000256" key="3">
    <source>
        <dbReference type="ARBA" id="ARBA00004496"/>
    </source>
</evidence>
<dbReference type="SUPFAM" id="SSF54373">
    <property type="entry name" value="FAD-linked reductases, C-terminal domain"/>
    <property type="match status" value="1"/>
</dbReference>
<evidence type="ECO:0000256" key="1">
    <source>
        <dbReference type="ARBA" id="ARBA00001917"/>
    </source>
</evidence>
<keyword evidence="5" id="KW-0285">Flavoprotein</keyword>
<dbReference type="Proteomes" id="UP000184123">
    <property type="component" value="Unassembled WGS sequence"/>
</dbReference>
<dbReference type="InterPro" id="IPR006076">
    <property type="entry name" value="FAD-dep_OxRdtase"/>
</dbReference>
<evidence type="ECO:0000256" key="13">
    <source>
        <dbReference type="ARBA" id="ARBA00044216"/>
    </source>
</evidence>
<dbReference type="PANTHER" id="PTHR13847">
    <property type="entry name" value="SARCOSINE DEHYDROGENASE-RELATED"/>
    <property type="match status" value="1"/>
</dbReference>
<evidence type="ECO:0000313" key="19">
    <source>
        <dbReference type="EMBL" id="SHM46217.1"/>
    </source>
</evidence>
<evidence type="ECO:0000259" key="17">
    <source>
        <dbReference type="PROSITE" id="PS50206"/>
    </source>
</evidence>
<comment type="catalytic activity">
    <reaction evidence="16">
        <text>sarcosine + (6S)-5,6,7,8-tetrahydrofolate + O2 = (6R)-5,10-methylene-5,6,7,8-tetrahydrofolate + glycine + H2O2</text>
        <dbReference type="Rhea" id="RHEA:70455"/>
        <dbReference type="ChEBI" id="CHEBI:15379"/>
        <dbReference type="ChEBI" id="CHEBI:15636"/>
        <dbReference type="ChEBI" id="CHEBI:16240"/>
        <dbReference type="ChEBI" id="CHEBI:57305"/>
        <dbReference type="ChEBI" id="CHEBI:57433"/>
        <dbReference type="ChEBI" id="CHEBI:57453"/>
        <dbReference type="EC" id="1.5.3.24"/>
    </reaction>
</comment>
<evidence type="ECO:0000313" key="18">
    <source>
        <dbReference type="EMBL" id="GEN24254.1"/>
    </source>
</evidence>
<evidence type="ECO:0000256" key="6">
    <source>
        <dbReference type="ARBA" id="ARBA00022643"/>
    </source>
</evidence>
<dbReference type="EC" id="1.5.3.24" evidence="11"/>
<evidence type="ECO:0000256" key="8">
    <source>
        <dbReference type="ARBA" id="ARBA00022827"/>
    </source>
</evidence>
<proteinExistence type="inferred from homology"/>
<dbReference type="InterPro" id="IPR001763">
    <property type="entry name" value="Rhodanese-like_dom"/>
</dbReference>
<dbReference type="EMBL" id="FRCA01000008">
    <property type="protein sequence ID" value="SHM46217.1"/>
    <property type="molecule type" value="Genomic_DNA"/>
</dbReference>
<dbReference type="OrthoDB" id="9815989at2"/>
<dbReference type="GO" id="GO:0046653">
    <property type="term" value="P:tetrahydrofolate metabolic process"/>
    <property type="evidence" value="ECO:0007669"/>
    <property type="project" value="InterPro"/>
</dbReference>
<dbReference type="InterPro" id="IPR036188">
    <property type="entry name" value="FAD/NAD-bd_sf"/>
</dbReference>
<comment type="similarity">
    <text evidence="10">Belongs to the SoxB family.</text>
</comment>
<accession>A0A1M7J198</accession>
<keyword evidence="8" id="KW-0274">FAD</keyword>
<evidence type="ECO:0000313" key="20">
    <source>
        <dbReference type="Proteomes" id="UP000184123"/>
    </source>
</evidence>
<sequence length="419" mass="45311">MSRYSLATLARHAWRSNAHWPEALPERPLKPSYDAVIVGAGGHGLAAAWYLASQHGMTNIAVVDKGWLGGGNVARNTTIVRSNYFHPARRAMTNRALELWRGLSQELNYNVMFSPRGIINLAHSSSQMDDLARRGNAMMVDGVGAELLSVEDIRRRVPILDTDPQARHPIVGGMVQHEAGTARHDAVAWGYARAAMALGVDIFQNCEVTGIETREGRVESVNTGRGRIATPRLALCAAGGTSHLARMVGLTMPLENHLLQACVTEPVKPVLDCIVTHGVHNFYISQTDKGELVLGGDIDGYNNATSVGDPRTFEEIARVCLSLFPGFEQLRVMRTWGGVVDMSMDGSPILSHTSIDGLYVNAGWCYGGFKATPAAGEVLAAMIATDTTPSLAAEFGLDRFTTGAVVSEEGHGPRPWMYH</sequence>
<dbReference type="NCBIfam" id="TIGR01373">
    <property type="entry name" value="soxB"/>
    <property type="match status" value="1"/>
</dbReference>
<comment type="cofactor">
    <cofactor evidence="1">
        <name>FMN</name>
        <dbReference type="ChEBI" id="CHEBI:58210"/>
    </cofactor>
</comment>
<comment type="subcellular location">
    <subcellularLocation>
        <location evidence="3">Cytoplasm</location>
    </subcellularLocation>
</comment>
<name>A0A1M7J198_9GAMM</name>
<comment type="cofactor">
    <cofactor evidence="2">
        <name>FAD</name>
        <dbReference type="ChEBI" id="CHEBI:57692"/>
    </cofactor>
</comment>
<organism evidence="19 20">
    <name type="scientific">Halomonas cupida</name>
    <dbReference type="NCBI Taxonomy" id="44933"/>
    <lineage>
        <taxon>Bacteria</taxon>
        <taxon>Pseudomonadati</taxon>
        <taxon>Pseudomonadota</taxon>
        <taxon>Gammaproteobacteria</taxon>
        <taxon>Oceanospirillales</taxon>
        <taxon>Halomonadaceae</taxon>
        <taxon>Halomonas</taxon>
    </lineage>
</organism>
<evidence type="ECO:0000313" key="21">
    <source>
        <dbReference type="Proteomes" id="UP000321726"/>
    </source>
</evidence>